<evidence type="ECO:0000313" key="2">
    <source>
        <dbReference type="EMBL" id="PQJ80703.1"/>
    </source>
</evidence>
<organism evidence="2 3">
    <name type="scientific">Polaribacter porphyrae</name>
    <dbReference type="NCBI Taxonomy" id="1137780"/>
    <lineage>
        <taxon>Bacteria</taxon>
        <taxon>Pseudomonadati</taxon>
        <taxon>Bacteroidota</taxon>
        <taxon>Flavobacteriia</taxon>
        <taxon>Flavobacteriales</taxon>
        <taxon>Flavobacteriaceae</taxon>
    </lineage>
</organism>
<sequence length="241" mass="27712">MSNLIDILFSPVNITLTILMLILVLYWLVTMVSGVDFDVDIDVDVDIDIDADIDADFDTNIEGGNLDFEDMSSTELTKDDVVKSRKKPLKWWQVVLIYFNFVGLPFMFTFTCWIFLWWMITTITTTLTVSYENTFGYIIMLVGFFPALILTKIFTTPFKGFFKNLNKDGDAPIEIIGRRGICLSKIKDDKMGSAEVVVDSTPLSIYVKSMHGNLIEFREPILIIKQSKDKNYYYVQSYKTN</sequence>
<proteinExistence type="predicted"/>
<feature type="transmembrane region" description="Helical" evidence="1">
    <location>
        <begin position="95"/>
        <end position="120"/>
    </location>
</feature>
<feature type="transmembrane region" description="Helical" evidence="1">
    <location>
        <begin position="12"/>
        <end position="29"/>
    </location>
</feature>
<name>A0A2S7WSY9_9FLAO</name>
<keyword evidence="1" id="KW-1133">Transmembrane helix</keyword>
<reference evidence="2 3" key="1">
    <citation type="submission" date="2016-12" db="EMBL/GenBank/DDBJ databases">
        <title>Trade-off between light-utilization and light-protection in marine flavobacteria.</title>
        <authorList>
            <person name="Kumagai Y."/>
            <person name="Yoshizawa S."/>
            <person name="Kogure K."/>
            <person name="Iwasaki W."/>
        </authorList>
    </citation>
    <scope>NUCLEOTIDE SEQUENCE [LARGE SCALE GENOMIC DNA]</scope>
    <source>
        <strain evidence="2 3">NBRC 108759</strain>
    </source>
</reference>
<feature type="transmembrane region" description="Helical" evidence="1">
    <location>
        <begin position="135"/>
        <end position="154"/>
    </location>
</feature>
<dbReference type="EMBL" id="MSCN01000001">
    <property type="protein sequence ID" value="PQJ80703.1"/>
    <property type="molecule type" value="Genomic_DNA"/>
</dbReference>
<dbReference type="AlphaFoldDB" id="A0A2S7WSY9"/>
<keyword evidence="1" id="KW-0812">Transmembrane</keyword>
<accession>A0A2S7WSY9</accession>
<protein>
    <recommendedName>
        <fullName evidence="4">DUF1449 domain-containing protein</fullName>
    </recommendedName>
</protein>
<evidence type="ECO:0008006" key="4">
    <source>
        <dbReference type="Google" id="ProtNLM"/>
    </source>
</evidence>
<gene>
    <name evidence="2" type="ORF">BTO18_16670</name>
</gene>
<keyword evidence="1" id="KW-0472">Membrane</keyword>
<evidence type="ECO:0000256" key="1">
    <source>
        <dbReference type="SAM" id="Phobius"/>
    </source>
</evidence>
<dbReference type="Proteomes" id="UP000238882">
    <property type="component" value="Unassembled WGS sequence"/>
</dbReference>
<evidence type="ECO:0000313" key="3">
    <source>
        <dbReference type="Proteomes" id="UP000238882"/>
    </source>
</evidence>
<comment type="caution">
    <text evidence="2">The sequence shown here is derived from an EMBL/GenBank/DDBJ whole genome shotgun (WGS) entry which is preliminary data.</text>
</comment>
<dbReference type="RefSeq" id="WP_105017309.1">
    <property type="nucleotide sequence ID" value="NZ_MSCN01000001.1"/>
</dbReference>
<dbReference type="OrthoDB" id="1142957at2"/>
<keyword evidence="3" id="KW-1185">Reference proteome</keyword>